<accession>A0A0C1ZAG8</accession>
<dbReference type="Proteomes" id="UP000031586">
    <property type="component" value="Unassembled WGS sequence"/>
</dbReference>
<protein>
    <submittedName>
        <fullName evidence="1">Uncharacterized protein</fullName>
    </submittedName>
</protein>
<evidence type="ECO:0000313" key="2">
    <source>
        <dbReference type="Proteomes" id="UP000031586"/>
    </source>
</evidence>
<dbReference type="AlphaFoldDB" id="A0A0C1ZAG8"/>
<dbReference type="PATRIC" id="fig|1229493.5.peg.991"/>
<evidence type="ECO:0000313" key="1">
    <source>
        <dbReference type="EMBL" id="KIF53169.1"/>
    </source>
</evidence>
<dbReference type="EMBL" id="JPRD01000015">
    <property type="protein sequence ID" value="KIF53169.1"/>
    <property type="molecule type" value="Genomic_DNA"/>
</dbReference>
<sequence>MQVIKLNNKHFRTISAGDSYIAFFCHEEPKLRVGAISIGNYFDGTEFKGIITNIYSKPLSKLMPEELLAGGYQSSRLLSYDLAMQYTRFIKSDDIITLVCFTITSDTVYDVECRKSIVDDGYQSTLKLVI</sequence>
<comment type="caution">
    <text evidence="1">The sequence shown here is derived from an EMBL/GenBank/DDBJ whole genome shotgun (WGS) entry which is preliminary data.</text>
</comment>
<name>A0A0C1ZAG8_9VIBR</name>
<proteinExistence type="predicted"/>
<gene>
    <name evidence="1" type="ORF">H735_09530</name>
</gene>
<organism evidence="1 2">
    <name type="scientific">Vibrio owensii CAIM 1854 = LMG 25443</name>
    <dbReference type="NCBI Taxonomy" id="1229493"/>
    <lineage>
        <taxon>Bacteria</taxon>
        <taxon>Pseudomonadati</taxon>
        <taxon>Pseudomonadota</taxon>
        <taxon>Gammaproteobacteria</taxon>
        <taxon>Vibrionales</taxon>
        <taxon>Vibrionaceae</taxon>
        <taxon>Vibrio</taxon>
    </lineage>
</organism>
<reference evidence="1 2" key="1">
    <citation type="submission" date="2014-07" db="EMBL/GenBank/DDBJ databases">
        <title>Unique and conserved regions in Vibrio harveyi and related species in comparison with the shrimp pathogen Vibrio harveyi CAIM 1792.</title>
        <authorList>
            <person name="Espinoza-Valles I."/>
            <person name="Vora G."/>
            <person name="Leekitcharoenphon P."/>
            <person name="Ussery D."/>
            <person name="Hoj L."/>
            <person name="Gomez-Gil B."/>
        </authorList>
    </citation>
    <scope>NUCLEOTIDE SEQUENCE [LARGE SCALE GENOMIC DNA]</scope>
    <source>
        <strain evidence="2">CAIM 1854 / LMG 25443</strain>
    </source>
</reference>